<evidence type="ECO:0000313" key="3">
    <source>
        <dbReference type="EMBL" id="CAB4971878.1"/>
    </source>
</evidence>
<proteinExistence type="predicted"/>
<protein>
    <submittedName>
        <fullName evidence="3">Unannotated protein</fullName>
    </submittedName>
</protein>
<feature type="compositionally biased region" description="Basic and acidic residues" evidence="1">
    <location>
        <begin position="131"/>
        <end position="173"/>
    </location>
</feature>
<feature type="transmembrane region" description="Helical" evidence="2">
    <location>
        <begin position="23"/>
        <end position="44"/>
    </location>
</feature>
<evidence type="ECO:0000256" key="2">
    <source>
        <dbReference type="SAM" id="Phobius"/>
    </source>
</evidence>
<accession>A0A6J7LUZ7</accession>
<dbReference type="EMBL" id="CAFBNE010000208">
    <property type="protein sequence ID" value="CAB4971878.1"/>
    <property type="molecule type" value="Genomic_DNA"/>
</dbReference>
<feature type="compositionally biased region" description="Basic residues" evidence="1">
    <location>
        <begin position="194"/>
        <end position="204"/>
    </location>
</feature>
<sequence length="204" mass="22604">MQQALVPIDVIAAGVNDIPPEMFMLWIGGMIFVFVIVPAIVAAMKSDPEPAKSQYRPPGKSGYVRSGALVTRGPMGSRNKRVHIAYILSDGRVATHCDTFDAYTNDGFIRPAPAAMSVTCKSCAKYTAVKSEHEPRDRRFEQTKSRAEEVREQVARVQAEKWETENASRDPRAHGKRAFSLGSDDYDKDGNPVAKRKKPKPPRS</sequence>
<reference evidence="3" key="1">
    <citation type="submission" date="2020-05" db="EMBL/GenBank/DDBJ databases">
        <authorList>
            <person name="Chiriac C."/>
            <person name="Salcher M."/>
            <person name="Ghai R."/>
            <person name="Kavagutti S V."/>
        </authorList>
    </citation>
    <scope>NUCLEOTIDE SEQUENCE</scope>
</reference>
<keyword evidence="2" id="KW-0812">Transmembrane</keyword>
<name>A0A6J7LUZ7_9ZZZZ</name>
<keyword evidence="2" id="KW-1133">Transmembrane helix</keyword>
<feature type="region of interest" description="Disordered" evidence="1">
    <location>
        <begin position="131"/>
        <end position="204"/>
    </location>
</feature>
<keyword evidence="2" id="KW-0472">Membrane</keyword>
<evidence type="ECO:0000256" key="1">
    <source>
        <dbReference type="SAM" id="MobiDB-lite"/>
    </source>
</evidence>
<organism evidence="3">
    <name type="scientific">freshwater metagenome</name>
    <dbReference type="NCBI Taxonomy" id="449393"/>
    <lineage>
        <taxon>unclassified sequences</taxon>
        <taxon>metagenomes</taxon>
        <taxon>ecological metagenomes</taxon>
    </lineage>
</organism>
<dbReference type="AlphaFoldDB" id="A0A6J7LUZ7"/>
<gene>
    <name evidence="3" type="ORF">UFOPK3772_03452</name>
</gene>